<protein>
    <submittedName>
        <fullName evidence="1">Uncharacterized protein</fullName>
    </submittedName>
</protein>
<accession>A0AC61PL20</accession>
<reference evidence="1" key="1">
    <citation type="submission" date="2017-04" db="EMBL/GenBank/DDBJ databases">
        <authorList>
            <person name="Varghese N."/>
            <person name="Submissions S."/>
        </authorList>
    </citation>
    <scope>NUCLEOTIDE SEQUENCE</scope>
    <source>
        <strain evidence="1">WTE2008</strain>
    </source>
</reference>
<evidence type="ECO:0000313" key="2">
    <source>
        <dbReference type="Proteomes" id="UP000192328"/>
    </source>
</evidence>
<evidence type="ECO:0000313" key="1">
    <source>
        <dbReference type="EMBL" id="SMC58351.1"/>
    </source>
</evidence>
<keyword evidence="2" id="KW-1185">Reference proteome</keyword>
<sequence>MYDNEPVLIPDAPGKITFKKKKGSEYVQYVTGRTYDPVRKYMLPERKIIGIRIPSMPDMMLPNENYHQYFTGDKEMNEEQKTAAKNYEKDKKQFVMLRELFDQMYYEFQLQSRRKPDDPVNPYKIRKINSILEPLKELMGNEEYGQYLDLIENAELKAEAEQGHSSENGTGGDGCNGRTYSDVALMLTQYKGAMKRFNNEKM</sequence>
<dbReference type="Proteomes" id="UP000192328">
    <property type="component" value="Unassembled WGS sequence"/>
</dbReference>
<proteinExistence type="predicted"/>
<name>A0AC61PL20_9FIRM</name>
<gene>
    <name evidence="1" type="ORF">SAMN06297397_1546</name>
</gene>
<dbReference type="EMBL" id="FWXZ01000002">
    <property type="protein sequence ID" value="SMC58351.1"/>
    <property type="molecule type" value="Genomic_DNA"/>
</dbReference>
<organism evidence="1 2">
    <name type="scientific">Aristaeella lactis</name>
    <dbReference type="NCBI Taxonomy" id="3046383"/>
    <lineage>
        <taxon>Bacteria</taxon>
        <taxon>Bacillati</taxon>
        <taxon>Bacillota</taxon>
        <taxon>Clostridia</taxon>
        <taxon>Eubacteriales</taxon>
        <taxon>Aristaeellaceae</taxon>
        <taxon>Aristaeella</taxon>
    </lineage>
</organism>
<comment type="caution">
    <text evidence="1">The sequence shown here is derived from an EMBL/GenBank/DDBJ whole genome shotgun (WGS) entry which is preliminary data.</text>
</comment>